<comment type="caution">
    <text evidence="3">The sequence shown here is derived from an EMBL/GenBank/DDBJ whole genome shotgun (WGS) entry which is preliminary data.</text>
</comment>
<keyword evidence="1" id="KW-0863">Zinc-finger</keyword>
<dbReference type="GO" id="GO:0008270">
    <property type="term" value="F:zinc ion binding"/>
    <property type="evidence" value="ECO:0007669"/>
    <property type="project" value="UniProtKB-KW"/>
</dbReference>
<dbReference type="AlphaFoldDB" id="A0AAV0XQN9"/>
<protein>
    <recommendedName>
        <fullName evidence="2">SWIM-type domain-containing protein</fullName>
    </recommendedName>
</protein>
<name>A0AAV0XQN9_9HEMI</name>
<dbReference type="PANTHER" id="PTHR35385">
    <property type="entry name" value="PROTEIN B, PUTATIVE-RELATED-RELATED"/>
    <property type="match status" value="1"/>
</dbReference>
<evidence type="ECO:0000313" key="3">
    <source>
        <dbReference type="EMBL" id="CAI6370688.1"/>
    </source>
</evidence>
<evidence type="ECO:0000313" key="4">
    <source>
        <dbReference type="Proteomes" id="UP001160148"/>
    </source>
</evidence>
<keyword evidence="1" id="KW-0479">Metal-binding</keyword>
<dbReference type="EMBL" id="CARXXK010000483">
    <property type="protein sequence ID" value="CAI6370688.1"/>
    <property type="molecule type" value="Genomic_DNA"/>
</dbReference>
<dbReference type="PANTHER" id="PTHR35385:SF2">
    <property type="entry name" value="PROTEIN B, PUTATIVE-RELATED"/>
    <property type="match status" value="1"/>
</dbReference>
<feature type="domain" description="SWIM-type" evidence="2">
    <location>
        <begin position="410"/>
        <end position="441"/>
    </location>
</feature>
<gene>
    <name evidence="3" type="ORF">MEUPH1_LOCUS24786</name>
</gene>
<sequence>MNESHNHSVNTSGSMKFLRITPEVEQVFNMYFEDGMGAAEAIRLHESKILLNENCWETLANGSKNPNKETVAYLHKKWRKNNFGCVNNPLEKLKEKTQSYAERGISIIIHEEKPWAVLVVTPLMKRVQHLSSSKELIFCDSTSSCDTMETTLTTVLAVSNAGAVPIAMIMHEGQSSDSYKNAFGLLKKHYPLCFGGNEVPIGFMTDDSAAERSALKTLWPSSRLLLCSFHVLQKEWGWLHETKNMVLKEKRLPLMRMFQTVLYAADEVNLNEATSNILNLKDEFPNFVKRFESYFKRKNEWVLMFRRDIITRGNNTNNYAEACIRILKEIILNRTKAYNVVALVEFICYVWEDYLILRILDHAHNRRDNIQRNYTKLCSRTSNFNIDQVTKISETCYSVPSSDTENSAVYTIDIQIGVCDCYVGFTGAFCKHQAFLHKHFNLSLPNAPPITVTERYALGQLALGDKCPSQSWFLGLKENESGIQFQEEFEHSNIDYVAHASNQIESFPRSEDISNKNDTNILQSFIADDKVANNKVNDELEKGFLRFKEFLNDVPLDIRQKLTKNLNVIKNAQQLTKLMVTCSRGLSVATKRKGQIKVQSTSISRRRQGVTRGSRRIPAPRISTINFFQLTMNFYRWNFFCV</sequence>
<dbReference type="InterPro" id="IPR018289">
    <property type="entry name" value="MULE_transposase_dom"/>
</dbReference>
<reference evidence="3 4" key="1">
    <citation type="submission" date="2023-01" db="EMBL/GenBank/DDBJ databases">
        <authorList>
            <person name="Whitehead M."/>
        </authorList>
    </citation>
    <scope>NUCLEOTIDE SEQUENCE [LARGE SCALE GENOMIC DNA]</scope>
</reference>
<dbReference type="Proteomes" id="UP001160148">
    <property type="component" value="Unassembled WGS sequence"/>
</dbReference>
<organism evidence="3 4">
    <name type="scientific">Macrosiphum euphorbiae</name>
    <name type="common">potato aphid</name>
    <dbReference type="NCBI Taxonomy" id="13131"/>
    <lineage>
        <taxon>Eukaryota</taxon>
        <taxon>Metazoa</taxon>
        <taxon>Ecdysozoa</taxon>
        <taxon>Arthropoda</taxon>
        <taxon>Hexapoda</taxon>
        <taxon>Insecta</taxon>
        <taxon>Pterygota</taxon>
        <taxon>Neoptera</taxon>
        <taxon>Paraneoptera</taxon>
        <taxon>Hemiptera</taxon>
        <taxon>Sternorrhyncha</taxon>
        <taxon>Aphidomorpha</taxon>
        <taxon>Aphidoidea</taxon>
        <taxon>Aphididae</taxon>
        <taxon>Macrosiphini</taxon>
        <taxon>Macrosiphum</taxon>
    </lineage>
</organism>
<evidence type="ECO:0000259" key="2">
    <source>
        <dbReference type="PROSITE" id="PS50966"/>
    </source>
</evidence>
<dbReference type="Pfam" id="PF10551">
    <property type="entry name" value="MULE"/>
    <property type="match status" value="1"/>
</dbReference>
<dbReference type="InterPro" id="IPR007527">
    <property type="entry name" value="Znf_SWIM"/>
</dbReference>
<accession>A0AAV0XQN9</accession>
<dbReference type="PROSITE" id="PS50966">
    <property type="entry name" value="ZF_SWIM"/>
    <property type="match status" value="1"/>
</dbReference>
<evidence type="ECO:0000256" key="1">
    <source>
        <dbReference type="PROSITE-ProRule" id="PRU00325"/>
    </source>
</evidence>
<keyword evidence="1" id="KW-0862">Zinc</keyword>
<keyword evidence="4" id="KW-1185">Reference proteome</keyword>
<proteinExistence type="predicted"/>